<feature type="chain" id="PRO_5011967772" evidence="2">
    <location>
        <begin position="26"/>
        <end position="124"/>
    </location>
</feature>
<feature type="signal peptide" evidence="2">
    <location>
        <begin position="1"/>
        <end position="25"/>
    </location>
</feature>
<proteinExistence type="predicted"/>
<dbReference type="Proteomes" id="UP000197065">
    <property type="component" value="Unassembled WGS sequence"/>
</dbReference>
<evidence type="ECO:0000256" key="1">
    <source>
        <dbReference type="SAM" id="MobiDB-lite"/>
    </source>
</evidence>
<evidence type="ECO:0000313" key="3">
    <source>
        <dbReference type="EMBL" id="SNB52893.1"/>
    </source>
</evidence>
<name>A0A212Q0T3_9PROT</name>
<sequence length="124" mass="13632">MRRPTRPLFLLTFLTSFLAINAGHAQTASEPPPPAPQLGPAEPSPEARREIDSLQQELDAVDSLLLQSKLDEARERLSDAQGRFDKLSRERGGEVPQGYVPAFVIEEKLGALRQQIDEKAAGSE</sequence>
<dbReference type="AlphaFoldDB" id="A0A212Q0T3"/>
<dbReference type="EMBL" id="FYEH01000001">
    <property type="protein sequence ID" value="SNB52893.1"/>
    <property type="molecule type" value="Genomic_DNA"/>
</dbReference>
<reference evidence="3 4" key="1">
    <citation type="submission" date="2017-06" db="EMBL/GenBank/DDBJ databases">
        <authorList>
            <person name="Kim H.J."/>
            <person name="Triplett B.A."/>
        </authorList>
    </citation>
    <scope>NUCLEOTIDE SEQUENCE [LARGE SCALE GENOMIC DNA]</scope>
    <source>
        <strain evidence="3 4">B29T1</strain>
    </source>
</reference>
<evidence type="ECO:0000256" key="2">
    <source>
        <dbReference type="SAM" id="SignalP"/>
    </source>
</evidence>
<evidence type="ECO:0000313" key="4">
    <source>
        <dbReference type="Proteomes" id="UP000197065"/>
    </source>
</evidence>
<organism evidence="3 4">
    <name type="scientific">Arboricoccus pini</name>
    <dbReference type="NCBI Taxonomy" id="1963835"/>
    <lineage>
        <taxon>Bacteria</taxon>
        <taxon>Pseudomonadati</taxon>
        <taxon>Pseudomonadota</taxon>
        <taxon>Alphaproteobacteria</taxon>
        <taxon>Geminicoccales</taxon>
        <taxon>Geminicoccaceae</taxon>
        <taxon>Arboricoccus</taxon>
    </lineage>
</organism>
<keyword evidence="4" id="KW-1185">Reference proteome</keyword>
<gene>
    <name evidence="3" type="ORF">SAMN07250955_101311</name>
</gene>
<accession>A0A212Q0T3</accession>
<feature type="region of interest" description="Disordered" evidence="1">
    <location>
        <begin position="24"/>
        <end position="52"/>
    </location>
</feature>
<protein>
    <submittedName>
        <fullName evidence="3">Uncharacterized protein</fullName>
    </submittedName>
</protein>
<keyword evidence="2" id="KW-0732">Signal</keyword>